<dbReference type="Gene3D" id="2.70.98.40">
    <property type="entry name" value="Glycoside hydrolase, family 65, N-terminal domain"/>
    <property type="match status" value="1"/>
</dbReference>
<feature type="binding site" evidence="5">
    <location>
        <begin position="340"/>
        <end position="341"/>
    </location>
    <ligand>
        <name>substrate</name>
    </ligand>
</feature>
<dbReference type="PANTHER" id="PTHR11051">
    <property type="entry name" value="GLYCOSYL HYDROLASE-RELATED"/>
    <property type="match status" value="1"/>
</dbReference>
<feature type="domain" description="Glycoside hydrolase family 65 central catalytic" evidence="6">
    <location>
        <begin position="305"/>
        <end position="665"/>
    </location>
</feature>
<dbReference type="SUPFAM" id="SSF48208">
    <property type="entry name" value="Six-hairpin glycosidases"/>
    <property type="match status" value="1"/>
</dbReference>
<evidence type="ECO:0000313" key="9">
    <source>
        <dbReference type="Proteomes" id="UP000677305"/>
    </source>
</evidence>
<evidence type="ECO:0000259" key="6">
    <source>
        <dbReference type="Pfam" id="PF03632"/>
    </source>
</evidence>
<reference evidence="8 9" key="1">
    <citation type="submission" date="2020-07" db="EMBL/GenBank/DDBJ databases">
        <title>Vallitalea guaymasensis genome.</title>
        <authorList>
            <person name="Postec A."/>
        </authorList>
    </citation>
    <scope>NUCLEOTIDE SEQUENCE [LARGE SCALE GENOMIC DNA]</scope>
    <source>
        <strain evidence="8 9">Ra1766G1</strain>
    </source>
</reference>
<dbReference type="GO" id="GO:0004553">
    <property type="term" value="F:hydrolase activity, hydrolyzing O-glycosyl compounds"/>
    <property type="evidence" value="ECO:0007669"/>
    <property type="project" value="TreeGrafter"/>
</dbReference>
<evidence type="ECO:0000256" key="2">
    <source>
        <dbReference type="ARBA" id="ARBA00022676"/>
    </source>
</evidence>
<dbReference type="InterPro" id="IPR008928">
    <property type="entry name" value="6-hairpin_glycosidase_sf"/>
</dbReference>
<keyword evidence="9" id="KW-1185">Reference proteome</keyword>
<sequence length="729" mass="84740">MEKNFRIYRNTFDMDYNKHFEGAFCQGNGYQFLRATFEEGIDGEEQGEIYTREFKSVTTEKQRCAITKWGTYIPTIMGNNPQLNEVIINLPYFMDFNLLADGEKLSMNRCDISDFSMVLNLKNGCLTRTFTFNTKSGSTIKAKYERFPSKKNKHLFVQKITYKAENRDANIEITSGIDTNVTTNGFNHFMEISTTTNDDSITVVSKSDMGNTITQSSYLACDKEQVNIIDNKFNVQYDLKENEEITFIKKSFSFTDMDNEEIGIEGELVKSYDELYKENSQVWEKLWDRSDVVIEGNDHDQLGIRFSIYHLLRCKEESEYRSSICAKGFAGEAYYGRYFWDSEIFMLPFYIYTNPNIAKNLLMYRYNTLEGAKENARSYNCKGARYPWQSATTGTEQCSLWEYADNEIHITADIVYGIWHYYKATDDIEFIKNYGAEIIVETARFWLDRVDVDKDGNYNLFNVMGPDEYTAFNCNNTFTNRLVKFNLETACYVIQLLNETDKIAYVKLCDKVKLDNKELLEFKKVAEKLILPDYEKVQYIPQSENFDNYADVDIDNLWKDRKNPFGMYMTHEKLYRSKVLKQADSLSLAMLFKTDFTIEQIKNTYEHYEPITTHDSSLSPINHAIVAGWIGKEEHVNKFLQYSLSLDFDSNRNGAKDGIHIANCGCMYQFIIHTIAGIDNALINEDEIPMSTSYTMPKGWDKVSFKILWKNVSYFVTVDKNGTKITKGI</sequence>
<evidence type="ECO:0000256" key="4">
    <source>
        <dbReference type="PIRSR" id="PIRSR036289-50"/>
    </source>
</evidence>
<proteinExistence type="inferred from homology"/>
<dbReference type="Proteomes" id="UP000677305">
    <property type="component" value="Chromosome"/>
</dbReference>
<evidence type="ECO:0000256" key="3">
    <source>
        <dbReference type="ARBA" id="ARBA00022679"/>
    </source>
</evidence>
<evidence type="ECO:0000313" key="8">
    <source>
        <dbReference type="EMBL" id="QUH30071.1"/>
    </source>
</evidence>
<name>A0A8J8SD41_9FIRM</name>
<dbReference type="InterPro" id="IPR017045">
    <property type="entry name" value="Malt_Pase/Glycosyl_Hdrlase"/>
</dbReference>
<gene>
    <name evidence="8" type="ORF">HYG85_14575</name>
</gene>
<dbReference type="Pfam" id="PF03636">
    <property type="entry name" value="Glyco_hydro_65N"/>
    <property type="match status" value="1"/>
</dbReference>
<protein>
    <submittedName>
        <fullName evidence="8">Glycoside hydrolase family 65 protein</fullName>
    </submittedName>
</protein>
<keyword evidence="8" id="KW-0378">Hydrolase</keyword>
<evidence type="ECO:0000256" key="1">
    <source>
        <dbReference type="ARBA" id="ARBA00006768"/>
    </source>
</evidence>
<dbReference type="SUPFAM" id="SSF74650">
    <property type="entry name" value="Galactose mutarotase-like"/>
    <property type="match status" value="1"/>
</dbReference>
<dbReference type="Pfam" id="PF03632">
    <property type="entry name" value="Glyco_hydro_65m"/>
    <property type="match status" value="1"/>
</dbReference>
<organism evidence="8 9">
    <name type="scientific">Vallitalea guaymasensis</name>
    <dbReference type="NCBI Taxonomy" id="1185412"/>
    <lineage>
        <taxon>Bacteria</taxon>
        <taxon>Bacillati</taxon>
        <taxon>Bacillota</taxon>
        <taxon>Clostridia</taxon>
        <taxon>Lachnospirales</taxon>
        <taxon>Vallitaleaceae</taxon>
        <taxon>Vallitalea</taxon>
    </lineage>
</organism>
<evidence type="ECO:0000259" key="7">
    <source>
        <dbReference type="Pfam" id="PF03636"/>
    </source>
</evidence>
<dbReference type="EMBL" id="CP058561">
    <property type="protein sequence ID" value="QUH30071.1"/>
    <property type="molecule type" value="Genomic_DNA"/>
</dbReference>
<dbReference type="GO" id="GO:0005975">
    <property type="term" value="P:carbohydrate metabolic process"/>
    <property type="evidence" value="ECO:0007669"/>
    <property type="project" value="InterPro"/>
</dbReference>
<keyword evidence="3" id="KW-0808">Transferase</keyword>
<dbReference type="InterPro" id="IPR012341">
    <property type="entry name" value="6hp_glycosidase-like_sf"/>
</dbReference>
<dbReference type="GO" id="GO:0030246">
    <property type="term" value="F:carbohydrate binding"/>
    <property type="evidence" value="ECO:0007669"/>
    <property type="project" value="InterPro"/>
</dbReference>
<dbReference type="Gene3D" id="1.50.10.10">
    <property type="match status" value="1"/>
</dbReference>
<dbReference type="AlphaFoldDB" id="A0A8J8SD41"/>
<evidence type="ECO:0000256" key="5">
    <source>
        <dbReference type="PIRSR" id="PIRSR036289-51"/>
    </source>
</evidence>
<dbReference type="GO" id="GO:0016757">
    <property type="term" value="F:glycosyltransferase activity"/>
    <property type="evidence" value="ECO:0007669"/>
    <property type="project" value="UniProtKB-KW"/>
</dbReference>
<feature type="binding site" evidence="5">
    <location>
        <begin position="581"/>
        <end position="582"/>
    </location>
    <ligand>
        <name>substrate</name>
    </ligand>
</feature>
<feature type="active site" description="Proton donor" evidence="4">
    <location>
        <position position="468"/>
    </location>
</feature>
<dbReference type="InterPro" id="IPR005196">
    <property type="entry name" value="Glyco_hydro_65_N"/>
</dbReference>
<dbReference type="PANTHER" id="PTHR11051:SF8">
    <property type="entry name" value="PROTEIN-GLUCOSYLGALACTOSYLHYDROXYLYSINE GLUCOSIDASE"/>
    <property type="match status" value="1"/>
</dbReference>
<accession>A0A8J8SD41</accession>
<keyword evidence="2" id="KW-0328">Glycosyltransferase</keyword>
<dbReference type="InterPro" id="IPR037018">
    <property type="entry name" value="GH65_N"/>
</dbReference>
<dbReference type="PIRSF" id="PIRSF036289">
    <property type="entry name" value="Glycosyl_hydrolase_malt_phosph"/>
    <property type="match status" value="1"/>
</dbReference>
<comment type="similarity">
    <text evidence="1">Belongs to the glycosyl hydrolase 65 family.</text>
</comment>
<feature type="domain" description="Glycoside hydrolase family 65 N-terminal" evidence="7">
    <location>
        <begin position="10"/>
        <end position="250"/>
    </location>
</feature>
<dbReference type="InterPro" id="IPR011013">
    <property type="entry name" value="Gal_mutarotase_sf_dom"/>
</dbReference>
<dbReference type="RefSeq" id="WP_212690296.1">
    <property type="nucleotide sequence ID" value="NZ_CP058561.1"/>
</dbReference>
<dbReference type="InterPro" id="IPR005195">
    <property type="entry name" value="Glyco_hydro_65_M"/>
</dbReference>
<dbReference type="KEGG" id="vgu:HYG85_14575"/>